<evidence type="ECO:0000313" key="2">
    <source>
        <dbReference type="EMBL" id="QJA68302.1"/>
    </source>
</evidence>
<dbReference type="EMBL" id="MT141328">
    <property type="protein sequence ID" value="QJA58530.1"/>
    <property type="molecule type" value="Genomic_DNA"/>
</dbReference>
<dbReference type="EMBL" id="MT141605">
    <property type="protein sequence ID" value="QJA68302.1"/>
    <property type="molecule type" value="Genomic_DNA"/>
</dbReference>
<gene>
    <name evidence="2" type="ORF">MM415A07106_0002</name>
    <name evidence="1" type="ORF">MM415B01439_0007</name>
</gene>
<accession>A0A6M3JGX2</accession>
<sequence>MKAQIKITLTLELEADTGTNLFDIGKDLAADIQARYGHKELNLDGYI</sequence>
<proteinExistence type="predicted"/>
<protein>
    <submittedName>
        <fullName evidence="2">Uncharacterized protein</fullName>
    </submittedName>
</protein>
<reference evidence="2" key="1">
    <citation type="submission" date="2020-03" db="EMBL/GenBank/DDBJ databases">
        <title>The deep terrestrial virosphere.</title>
        <authorList>
            <person name="Holmfeldt K."/>
            <person name="Nilsson E."/>
            <person name="Simone D."/>
            <person name="Lopez-Fernandez M."/>
            <person name="Wu X."/>
            <person name="de Brujin I."/>
            <person name="Lundin D."/>
            <person name="Andersson A."/>
            <person name="Bertilsson S."/>
            <person name="Dopson M."/>
        </authorList>
    </citation>
    <scope>NUCLEOTIDE SEQUENCE</scope>
    <source>
        <strain evidence="2">MM415A07106</strain>
        <strain evidence="1">MM415B01439</strain>
    </source>
</reference>
<evidence type="ECO:0000313" key="1">
    <source>
        <dbReference type="EMBL" id="QJA58530.1"/>
    </source>
</evidence>
<organism evidence="2">
    <name type="scientific">viral metagenome</name>
    <dbReference type="NCBI Taxonomy" id="1070528"/>
    <lineage>
        <taxon>unclassified sequences</taxon>
        <taxon>metagenomes</taxon>
        <taxon>organismal metagenomes</taxon>
    </lineage>
</organism>
<dbReference type="AlphaFoldDB" id="A0A6M3JGX2"/>
<name>A0A6M3JGX2_9ZZZZ</name>